<dbReference type="EMBL" id="JANVFS010000001">
    <property type="protein sequence ID" value="KAJ4496231.1"/>
    <property type="molecule type" value="Genomic_DNA"/>
</dbReference>
<gene>
    <name evidence="1" type="ORF">C8J55DRAFT_14880</name>
</gene>
<proteinExistence type="predicted"/>
<protein>
    <submittedName>
        <fullName evidence="1">Uncharacterized protein</fullName>
    </submittedName>
</protein>
<reference evidence="1" key="2">
    <citation type="journal article" date="2023" name="Proc. Natl. Acad. Sci. U.S.A.">
        <title>A global phylogenomic analysis of the shiitake genus Lentinula.</title>
        <authorList>
            <person name="Sierra-Patev S."/>
            <person name="Min B."/>
            <person name="Naranjo-Ortiz M."/>
            <person name="Looney B."/>
            <person name="Konkel Z."/>
            <person name="Slot J.C."/>
            <person name="Sakamoto Y."/>
            <person name="Steenwyk J.L."/>
            <person name="Rokas A."/>
            <person name="Carro J."/>
            <person name="Camarero S."/>
            <person name="Ferreira P."/>
            <person name="Molpeceres G."/>
            <person name="Ruiz-Duenas F.J."/>
            <person name="Serrano A."/>
            <person name="Henrissat B."/>
            <person name="Drula E."/>
            <person name="Hughes K.W."/>
            <person name="Mata J.L."/>
            <person name="Ishikawa N.K."/>
            <person name="Vargas-Isla R."/>
            <person name="Ushijima S."/>
            <person name="Smith C.A."/>
            <person name="Donoghue J."/>
            <person name="Ahrendt S."/>
            <person name="Andreopoulos W."/>
            <person name="He G."/>
            <person name="LaButti K."/>
            <person name="Lipzen A."/>
            <person name="Ng V."/>
            <person name="Riley R."/>
            <person name="Sandor L."/>
            <person name="Barry K."/>
            <person name="Martinez A.T."/>
            <person name="Xiao Y."/>
            <person name="Gibbons J.G."/>
            <person name="Terashima K."/>
            <person name="Grigoriev I.V."/>
            <person name="Hibbett D."/>
        </authorList>
    </citation>
    <scope>NUCLEOTIDE SEQUENCE</scope>
    <source>
        <strain evidence="1">Sp2 HRB7682 ss15</strain>
    </source>
</reference>
<name>A0A9W9B273_9AGAR</name>
<accession>A0A9W9B273</accession>
<comment type="caution">
    <text evidence="1">The sequence shown here is derived from an EMBL/GenBank/DDBJ whole genome shotgun (WGS) entry which is preliminary data.</text>
</comment>
<dbReference type="Proteomes" id="UP001150238">
    <property type="component" value="Unassembled WGS sequence"/>
</dbReference>
<dbReference type="AlphaFoldDB" id="A0A9W9B273"/>
<sequence>MLSPSLSSSRLFSLCLAIAFFGATVIVASPMFELHRLERRATGGQLRVGRLLSNGIWMTTFEKFKPSDNVDRFALVLCIGTRDCLTVDRIYDDNASSDVEASKLNVRRVDPPVYQPDGKPKFNHNPFWSLEGKARLYNKKEMKSQQKSEHLEVLEDVSTLFKTTGVHIDDDVSYCEAVLNYLEKKGTVENPNKVQGQWLAMRKRYHDDFIKRADVGYAEAKKHWEKFKLTTSTTYNTTAPNPNAAIPLHTDVHPHTRSNLSHHDQVDAARNLLLLSQPQIHPASNPHNEAPGLRNKK</sequence>
<reference evidence="1" key="1">
    <citation type="submission" date="2022-08" db="EMBL/GenBank/DDBJ databases">
        <authorList>
            <consortium name="DOE Joint Genome Institute"/>
            <person name="Min B."/>
            <person name="Riley R."/>
            <person name="Sierra-Patev S."/>
            <person name="Naranjo-Ortiz M."/>
            <person name="Looney B."/>
            <person name="Konkel Z."/>
            <person name="Slot J.C."/>
            <person name="Sakamoto Y."/>
            <person name="Steenwyk J.L."/>
            <person name="Rokas A."/>
            <person name="Carro J."/>
            <person name="Camarero S."/>
            <person name="Ferreira P."/>
            <person name="Molpeceres G."/>
            <person name="Ruiz-Duenas F.J."/>
            <person name="Serrano A."/>
            <person name="Henrissat B."/>
            <person name="Drula E."/>
            <person name="Hughes K.W."/>
            <person name="Mata J.L."/>
            <person name="Ishikawa N.K."/>
            <person name="Vargas-Isla R."/>
            <person name="Ushijima S."/>
            <person name="Smith C.A."/>
            <person name="Ahrendt S."/>
            <person name="Andreopoulos W."/>
            <person name="He G."/>
            <person name="Labutti K."/>
            <person name="Lipzen A."/>
            <person name="Ng V."/>
            <person name="Sandor L."/>
            <person name="Barry K."/>
            <person name="Martinez A.T."/>
            <person name="Xiao Y."/>
            <person name="Gibbons J.G."/>
            <person name="Terashima K."/>
            <person name="Hibbett D.S."/>
            <person name="Grigoriev I.V."/>
        </authorList>
    </citation>
    <scope>NUCLEOTIDE SEQUENCE</scope>
    <source>
        <strain evidence="1">Sp2 HRB7682 ss15</strain>
    </source>
</reference>
<evidence type="ECO:0000313" key="1">
    <source>
        <dbReference type="EMBL" id="KAJ4496231.1"/>
    </source>
</evidence>
<evidence type="ECO:0000313" key="2">
    <source>
        <dbReference type="Proteomes" id="UP001150238"/>
    </source>
</evidence>
<organism evidence="1 2">
    <name type="scientific">Lentinula lateritia</name>
    <dbReference type="NCBI Taxonomy" id="40482"/>
    <lineage>
        <taxon>Eukaryota</taxon>
        <taxon>Fungi</taxon>
        <taxon>Dikarya</taxon>
        <taxon>Basidiomycota</taxon>
        <taxon>Agaricomycotina</taxon>
        <taxon>Agaricomycetes</taxon>
        <taxon>Agaricomycetidae</taxon>
        <taxon>Agaricales</taxon>
        <taxon>Marasmiineae</taxon>
        <taxon>Omphalotaceae</taxon>
        <taxon>Lentinula</taxon>
    </lineage>
</organism>